<accession>A0A8J3WNV9</accession>
<dbReference type="EMBL" id="BOOJ01000063">
    <property type="protein sequence ID" value="GIH96245.1"/>
    <property type="molecule type" value="Genomic_DNA"/>
</dbReference>
<evidence type="ECO:0000313" key="2">
    <source>
        <dbReference type="Proteomes" id="UP000619788"/>
    </source>
</evidence>
<comment type="caution">
    <text evidence="1">The sequence shown here is derived from an EMBL/GenBank/DDBJ whole genome shotgun (WGS) entry which is preliminary data.</text>
</comment>
<gene>
    <name evidence="1" type="ORF">Psi01_68750</name>
</gene>
<name>A0A8J3WNV9_9ACTN</name>
<keyword evidence="2" id="KW-1185">Reference proteome</keyword>
<sequence length="104" mass="10980">MDVPDPDALAELMTRVRRLLAQTGLADERGEGGEGYGVRVRHDPDRGVVVDWSPADPEGKSITGVGSRYPAVRMAVYAAVTGVLTEAGYRVVHDTGQSGVCVLG</sequence>
<reference evidence="1 2" key="1">
    <citation type="submission" date="2021-01" db="EMBL/GenBank/DDBJ databases">
        <title>Whole genome shotgun sequence of Planobispora siamensis NBRC 107568.</title>
        <authorList>
            <person name="Komaki H."/>
            <person name="Tamura T."/>
        </authorList>
    </citation>
    <scope>NUCLEOTIDE SEQUENCE [LARGE SCALE GENOMIC DNA]</scope>
    <source>
        <strain evidence="1 2">NBRC 107568</strain>
    </source>
</reference>
<proteinExistence type="predicted"/>
<dbReference type="AlphaFoldDB" id="A0A8J3WNV9"/>
<dbReference type="Proteomes" id="UP000619788">
    <property type="component" value="Unassembled WGS sequence"/>
</dbReference>
<protein>
    <submittedName>
        <fullName evidence="1">Uncharacterized protein</fullName>
    </submittedName>
</protein>
<evidence type="ECO:0000313" key="1">
    <source>
        <dbReference type="EMBL" id="GIH96245.1"/>
    </source>
</evidence>
<dbReference type="RefSeq" id="WP_204068299.1">
    <property type="nucleotide sequence ID" value="NZ_BOOJ01000063.1"/>
</dbReference>
<organism evidence="1 2">
    <name type="scientific">Planobispora siamensis</name>
    <dbReference type="NCBI Taxonomy" id="936338"/>
    <lineage>
        <taxon>Bacteria</taxon>
        <taxon>Bacillati</taxon>
        <taxon>Actinomycetota</taxon>
        <taxon>Actinomycetes</taxon>
        <taxon>Streptosporangiales</taxon>
        <taxon>Streptosporangiaceae</taxon>
        <taxon>Planobispora</taxon>
    </lineage>
</organism>